<dbReference type="EMBL" id="LHYG01000013">
    <property type="protein sequence ID" value="KXB06150.1"/>
    <property type="molecule type" value="Genomic_DNA"/>
</dbReference>
<keyword evidence="2" id="KW-0479">Metal-binding</keyword>
<keyword evidence="7" id="KW-1185">Reference proteome</keyword>
<proteinExistence type="predicted"/>
<sequence length="212" mass="23365">MKVGIIALGSHKERHGAALPPDTDAKIAEHIALETARKTDAEFLGTLKSSYELPEINTGDHQPIEEVIEELKDKIQEVKAEGFEGLLIVNGHGGNQELENHLEEVEKEMQIKLRMDSTICQIEGPHAGTGELSIGSILGITDESQIEEHQNPEKHPEVGFAGFEKVREKYDWAEDHAQEVINEGVRIDESIGKDLLDSAISNAAEKTREMGS</sequence>
<dbReference type="InterPro" id="IPR003785">
    <property type="entry name" value="Creatininase/forma_Hydrolase"/>
</dbReference>
<evidence type="ECO:0008006" key="8">
    <source>
        <dbReference type="Google" id="ProtNLM"/>
    </source>
</evidence>
<protein>
    <recommendedName>
        <fullName evidence="8">2-amino-5-formylamino-6-ribosylaminopyrimidin-4(3H)-one 5'-monophosphate deformylase</fullName>
    </recommendedName>
</protein>
<keyword evidence="4" id="KW-0862">Zinc</keyword>
<dbReference type="PANTHER" id="PTHR35005">
    <property type="entry name" value="3-DEHYDRO-SCYLLO-INOSOSE HYDROLASE"/>
    <property type="match status" value="1"/>
</dbReference>
<dbReference type="Pfam" id="PF02633">
    <property type="entry name" value="Creatininase"/>
    <property type="match status" value="1"/>
</dbReference>
<organism evidence="6 7">
    <name type="scientific">candidate division MSBL1 archaeon SCGC-AAA382F02</name>
    <dbReference type="NCBI Taxonomy" id="1698282"/>
    <lineage>
        <taxon>Archaea</taxon>
        <taxon>Methanobacteriati</taxon>
        <taxon>Methanobacteriota</taxon>
        <taxon>candidate division MSBL1</taxon>
    </lineage>
</organism>
<accession>A0A133VI99</accession>
<dbReference type="AlphaFoldDB" id="A0A133VI99"/>
<dbReference type="InterPro" id="IPR024087">
    <property type="entry name" value="Creatininase-like_sf"/>
</dbReference>
<dbReference type="NCBIfam" id="NF033501">
    <property type="entry name" value="ArfB_arch_rifla"/>
    <property type="match status" value="1"/>
</dbReference>
<keyword evidence="5" id="KW-0175">Coiled coil</keyword>
<gene>
    <name evidence="6" type="ORF">AKJ53_01235</name>
</gene>
<evidence type="ECO:0000313" key="7">
    <source>
        <dbReference type="Proteomes" id="UP000070491"/>
    </source>
</evidence>
<dbReference type="PANTHER" id="PTHR35005:SF1">
    <property type="entry name" value="2-AMINO-5-FORMYLAMINO-6-RIBOSYLAMINOPYRIMIDIN-4(3H)-ONE 5'-MONOPHOSPHATE DEFORMYLASE"/>
    <property type="match status" value="1"/>
</dbReference>
<keyword evidence="3" id="KW-0378">Hydrolase</keyword>
<dbReference type="Proteomes" id="UP000070491">
    <property type="component" value="Unassembled WGS sequence"/>
</dbReference>
<evidence type="ECO:0000256" key="2">
    <source>
        <dbReference type="ARBA" id="ARBA00022723"/>
    </source>
</evidence>
<evidence type="ECO:0000256" key="3">
    <source>
        <dbReference type="ARBA" id="ARBA00022801"/>
    </source>
</evidence>
<comment type="caution">
    <text evidence="6">The sequence shown here is derived from an EMBL/GenBank/DDBJ whole genome shotgun (WGS) entry which is preliminary data.</text>
</comment>
<reference evidence="6 7" key="1">
    <citation type="journal article" date="2016" name="Sci. Rep.">
        <title>Metabolic traits of an uncultured archaeal lineage -MSBL1- from brine pools of the Red Sea.</title>
        <authorList>
            <person name="Mwirichia R."/>
            <person name="Alam I."/>
            <person name="Rashid M."/>
            <person name="Vinu M."/>
            <person name="Ba-Alawi W."/>
            <person name="Anthony Kamau A."/>
            <person name="Kamanda Ngugi D."/>
            <person name="Goker M."/>
            <person name="Klenk H.P."/>
            <person name="Bajic V."/>
            <person name="Stingl U."/>
        </authorList>
    </citation>
    <scope>NUCLEOTIDE SEQUENCE [LARGE SCALE GENOMIC DNA]</scope>
    <source>
        <strain evidence="6">SCGC-AAA382F02</strain>
    </source>
</reference>
<comment type="cofactor">
    <cofactor evidence="1">
        <name>Zn(2+)</name>
        <dbReference type="ChEBI" id="CHEBI:29105"/>
    </cofactor>
</comment>
<evidence type="ECO:0000256" key="1">
    <source>
        <dbReference type="ARBA" id="ARBA00001947"/>
    </source>
</evidence>
<evidence type="ECO:0000313" key="6">
    <source>
        <dbReference type="EMBL" id="KXB06150.1"/>
    </source>
</evidence>
<dbReference type="SUPFAM" id="SSF102215">
    <property type="entry name" value="Creatininase"/>
    <property type="match status" value="1"/>
</dbReference>
<evidence type="ECO:0000256" key="5">
    <source>
        <dbReference type="SAM" id="Coils"/>
    </source>
</evidence>
<dbReference type="GO" id="GO:0009231">
    <property type="term" value="P:riboflavin biosynthetic process"/>
    <property type="evidence" value="ECO:0007669"/>
    <property type="project" value="TreeGrafter"/>
</dbReference>
<feature type="coiled-coil region" evidence="5">
    <location>
        <begin position="61"/>
        <end position="115"/>
    </location>
</feature>
<dbReference type="GO" id="GO:0046872">
    <property type="term" value="F:metal ion binding"/>
    <property type="evidence" value="ECO:0007669"/>
    <property type="project" value="UniProtKB-KW"/>
</dbReference>
<evidence type="ECO:0000256" key="4">
    <source>
        <dbReference type="ARBA" id="ARBA00022833"/>
    </source>
</evidence>
<name>A0A133VI99_9EURY</name>
<dbReference type="Gene3D" id="3.40.50.10310">
    <property type="entry name" value="Creatininase"/>
    <property type="match status" value="1"/>
</dbReference>
<dbReference type="GO" id="GO:0016811">
    <property type="term" value="F:hydrolase activity, acting on carbon-nitrogen (but not peptide) bonds, in linear amides"/>
    <property type="evidence" value="ECO:0007669"/>
    <property type="project" value="TreeGrafter"/>
</dbReference>